<gene>
    <name evidence="1" type="ORF">QFC19_001418</name>
</gene>
<reference evidence="1" key="1">
    <citation type="submission" date="2023-04" db="EMBL/GenBank/DDBJ databases">
        <title>Draft Genome sequencing of Naganishia species isolated from polar environments using Oxford Nanopore Technology.</title>
        <authorList>
            <person name="Leo P."/>
            <person name="Venkateswaran K."/>
        </authorList>
    </citation>
    <scope>NUCLEOTIDE SEQUENCE</scope>
    <source>
        <strain evidence="1">MNA-CCFEE 5261</strain>
    </source>
</reference>
<keyword evidence="2" id="KW-1185">Reference proteome</keyword>
<dbReference type="Proteomes" id="UP001241377">
    <property type="component" value="Unassembled WGS sequence"/>
</dbReference>
<evidence type="ECO:0000313" key="2">
    <source>
        <dbReference type="Proteomes" id="UP001241377"/>
    </source>
</evidence>
<proteinExistence type="predicted"/>
<dbReference type="EMBL" id="JASBWR010000010">
    <property type="protein sequence ID" value="KAJ9110909.1"/>
    <property type="molecule type" value="Genomic_DNA"/>
</dbReference>
<organism evidence="1 2">
    <name type="scientific">Naganishia cerealis</name>
    <dbReference type="NCBI Taxonomy" id="610337"/>
    <lineage>
        <taxon>Eukaryota</taxon>
        <taxon>Fungi</taxon>
        <taxon>Dikarya</taxon>
        <taxon>Basidiomycota</taxon>
        <taxon>Agaricomycotina</taxon>
        <taxon>Tremellomycetes</taxon>
        <taxon>Filobasidiales</taxon>
        <taxon>Filobasidiaceae</taxon>
        <taxon>Naganishia</taxon>
    </lineage>
</organism>
<accession>A0ACC2WI96</accession>
<sequence length="288" mass="31083">MSDLTTAPAADPKSWADEDDDDALPKPTETVGADGIITIVEWKLDEDDRKVKVTRRVRRRLQTSQVSHIVAERKHWTKFGAEKGKAAGPDRATTTVSENINLKLIAGGQKAEPVEDEAAKAKATVGTKRIMCRFCKGDHYTSKCPLKDTLEGAGMGDLMGGDMPPGDDGPGGGGSGPGGSKYVPPSMRAGARGAGESMFRREDMPTVRVTSLSSEADEDDVRNLFSRFGPISRVNVVRDRDTGESKGFAFVAFESKKHAELAAQKMNGHGYDNLILSVQVLEPRPPRD</sequence>
<name>A0ACC2WI96_9TREE</name>
<comment type="caution">
    <text evidence="1">The sequence shown here is derived from an EMBL/GenBank/DDBJ whole genome shotgun (WGS) entry which is preliminary data.</text>
</comment>
<protein>
    <submittedName>
        <fullName evidence="1">Uncharacterized protein</fullName>
    </submittedName>
</protein>
<evidence type="ECO:0000313" key="1">
    <source>
        <dbReference type="EMBL" id="KAJ9110909.1"/>
    </source>
</evidence>